<keyword evidence="1" id="KW-0732">Signal</keyword>
<dbReference type="STRING" id="1122133.SAMN02745157_0420"/>
<comment type="similarity">
    <text evidence="1">Belongs to the LptD family.</text>
</comment>
<dbReference type="AlphaFoldDB" id="A0A1M4UEU3"/>
<dbReference type="Pfam" id="PF04453">
    <property type="entry name" value="LptD"/>
    <property type="match status" value="1"/>
</dbReference>
<comment type="subunit">
    <text evidence="1">Component of the lipopolysaccharide transport and assembly complex.</text>
</comment>
<dbReference type="PANTHER" id="PTHR30189">
    <property type="entry name" value="LPS-ASSEMBLY PROTEIN"/>
    <property type="match status" value="1"/>
</dbReference>
<name>A0A1M4UEU3_9HYPH</name>
<comment type="caution">
    <text evidence="1">Lacks conserved residue(s) required for the propagation of feature annotation.</text>
</comment>
<dbReference type="InterPro" id="IPR007543">
    <property type="entry name" value="LptD_C"/>
</dbReference>
<dbReference type="GO" id="GO:0015920">
    <property type="term" value="P:lipopolysaccharide transport"/>
    <property type="evidence" value="ECO:0007669"/>
    <property type="project" value="InterPro"/>
</dbReference>
<dbReference type="Gene3D" id="2.60.450.10">
    <property type="entry name" value="Lipopolysaccharide (LPS) transport protein A like domain"/>
    <property type="match status" value="1"/>
</dbReference>
<dbReference type="GO" id="GO:0043165">
    <property type="term" value="P:Gram-negative-bacterium-type cell outer membrane assembly"/>
    <property type="evidence" value="ECO:0007669"/>
    <property type="project" value="UniProtKB-UniRule"/>
</dbReference>
<dbReference type="EMBL" id="FQUP01000001">
    <property type="protein sequence ID" value="SHE55090.1"/>
    <property type="molecule type" value="Genomic_DNA"/>
</dbReference>
<feature type="domain" description="LptD C-terminal" evidence="2">
    <location>
        <begin position="325"/>
        <end position="725"/>
    </location>
</feature>
<dbReference type="PANTHER" id="PTHR30189:SF1">
    <property type="entry name" value="LPS-ASSEMBLY PROTEIN LPTD"/>
    <property type="match status" value="1"/>
</dbReference>
<dbReference type="InterPro" id="IPR050218">
    <property type="entry name" value="LptD"/>
</dbReference>
<sequence precursor="true">MIGVSVPSRQARRLAGSFRRCAAILALGFLAVFAAPADSAFAQSNPGSLGFGSDDSFKPTPGAQMLLESDRLDYDYDKSTVSAVGGVKIYYDGYTLEAKKVTYDQKNKTMVAEGGVKIVDRTGAVINAETIDITQDFATGFVSALKLDTPSQTHFAAEKALRKDGKTTTFYRGVYTACEPCLEKPQKAPVWQVKAARIIVDHNEHMIYFRSARLEFLGIPVAYFPAFSAPDPTVKRKSGFLFPAAGYKSALGAFAKVPYFWALAPNYDLTFSPAIYTKQGLLLDVEWRHRLENGVYTLHMAGIDQLDPDAFYEADTRNSGDVQLRGGLRTTGTLFLNRLWTFGWDATLLSDRTFTRDYNVLYSSTDVAVSTVHLTGQSATNYFDARGYYFRVLTNDTGAEYNQGRQPLVAPVVDQSYLFDNSILGGQLKMKNNLVSLTRDETDCVDVNGDGICERGDAILGLKGNFNRASTNWTWQSQTIGPVGMVFKPFAYLQADAYYLSQDEILSGIYDNGNYYRAMPAVGLEWRWPIIAASMSSSLTFEPIAQVIVRPDEQLAGELPNEDAQSLVFDDSSLFDWDKFSGYDRVEGGTRANIGFRYAAELGSLATVSGVVGQSYQLAGLNSFAVNDITETGSVSGLEDDVSDYVGSMTIDSGHGYFITARGRLDAETFDVNQAQVTATGKIGDVTASASYLYLREQPAIASSNSGTPTDTISGKASWQFTESWRVFGSIAWDFEEQQLAANSIGIAYDDECTTFSIAYSEVTQDYTDLQTSKSLIVSLQLRTLGGTQFQSDISGSSN</sequence>
<comment type="subcellular location">
    <subcellularLocation>
        <location evidence="1">Cell outer membrane</location>
    </subcellularLocation>
</comment>
<dbReference type="Proteomes" id="UP000184485">
    <property type="component" value="Unassembled WGS sequence"/>
</dbReference>
<accession>A0A1M4UEU3</accession>
<dbReference type="GO" id="GO:0009279">
    <property type="term" value="C:cell outer membrane"/>
    <property type="evidence" value="ECO:0007669"/>
    <property type="project" value="UniProtKB-SubCell"/>
</dbReference>
<feature type="signal peptide" evidence="1">
    <location>
        <begin position="1"/>
        <end position="34"/>
    </location>
</feature>
<feature type="chain" id="PRO_5013413191" description="LPS-assembly protein LptD" evidence="1">
    <location>
        <begin position="35"/>
        <end position="799"/>
    </location>
</feature>
<keyword evidence="1" id="KW-0998">Cell outer membrane</keyword>
<dbReference type="InterPro" id="IPR020889">
    <property type="entry name" value="LipoPS_assembly_LptD"/>
</dbReference>
<gene>
    <name evidence="1" type="primary">lptD</name>
    <name evidence="3" type="ORF">SAMN02745157_0420</name>
</gene>
<evidence type="ECO:0000259" key="2">
    <source>
        <dbReference type="Pfam" id="PF04453"/>
    </source>
</evidence>
<evidence type="ECO:0000313" key="4">
    <source>
        <dbReference type="Proteomes" id="UP000184485"/>
    </source>
</evidence>
<evidence type="ECO:0000256" key="1">
    <source>
        <dbReference type="HAMAP-Rule" id="MF_01411"/>
    </source>
</evidence>
<comment type="function">
    <text evidence="1">Involved in the assembly of lipopolysaccharide (LPS) at the surface of the outer membrane.</text>
</comment>
<dbReference type="HAMAP" id="MF_01411">
    <property type="entry name" value="LPS_assembly_LptD"/>
    <property type="match status" value="1"/>
</dbReference>
<reference evidence="3 4" key="1">
    <citation type="submission" date="2016-11" db="EMBL/GenBank/DDBJ databases">
        <authorList>
            <person name="Jaros S."/>
            <person name="Januszkiewicz K."/>
            <person name="Wedrychowicz H."/>
        </authorList>
    </citation>
    <scope>NUCLEOTIDE SEQUENCE [LARGE SCALE GENOMIC DNA]</scope>
    <source>
        <strain evidence="3 4">DSM 19436</strain>
    </source>
</reference>
<evidence type="ECO:0000313" key="3">
    <source>
        <dbReference type="EMBL" id="SHE55090.1"/>
    </source>
</evidence>
<organism evidence="3 4">
    <name type="scientific">Kaistia soli DSM 19436</name>
    <dbReference type="NCBI Taxonomy" id="1122133"/>
    <lineage>
        <taxon>Bacteria</taxon>
        <taxon>Pseudomonadati</taxon>
        <taxon>Pseudomonadota</taxon>
        <taxon>Alphaproteobacteria</taxon>
        <taxon>Hyphomicrobiales</taxon>
        <taxon>Kaistiaceae</taxon>
        <taxon>Kaistia</taxon>
    </lineage>
</organism>
<proteinExistence type="inferred from homology"/>
<dbReference type="GO" id="GO:1990351">
    <property type="term" value="C:transporter complex"/>
    <property type="evidence" value="ECO:0007669"/>
    <property type="project" value="TreeGrafter"/>
</dbReference>
<dbReference type="RefSeq" id="WP_175561673.1">
    <property type="nucleotide sequence ID" value="NZ_FQUP01000001.1"/>
</dbReference>
<keyword evidence="1" id="KW-0472">Membrane</keyword>
<protein>
    <recommendedName>
        <fullName evidence="1">LPS-assembly protein LptD</fullName>
    </recommendedName>
</protein>
<keyword evidence="4" id="KW-1185">Reference proteome</keyword>